<dbReference type="GO" id="GO:0043953">
    <property type="term" value="P:protein transport by the Tat complex"/>
    <property type="evidence" value="ECO:0007669"/>
    <property type="project" value="UniProtKB-UniRule"/>
</dbReference>
<keyword evidence="4 9" id="KW-0812">Transmembrane</keyword>
<dbReference type="EMBL" id="FOYW01000001">
    <property type="protein sequence ID" value="SFR59953.1"/>
    <property type="molecule type" value="Genomic_DNA"/>
</dbReference>
<keyword evidence="7 9" id="KW-0811">Translocation</keyword>
<comment type="subunit">
    <text evidence="9">The Tat system comprises two distinct complexes: a TatABC complex, containing multiple copies of TatA, TatB and TatC subunits, and a separate TatA complex, containing only TatA subunits. Substrates initially bind to the TatABC complex, which probably triggers association of the separate TatA complex to form the active translocon.</text>
</comment>
<evidence type="ECO:0000256" key="9">
    <source>
        <dbReference type="HAMAP-Rule" id="MF_00237"/>
    </source>
</evidence>
<evidence type="ECO:0000313" key="12">
    <source>
        <dbReference type="Proteomes" id="UP000198644"/>
    </source>
</evidence>
<dbReference type="InterPro" id="IPR003369">
    <property type="entry name" value="TatA/B/E"/>
</dbReference>
<gene>
    <name evidence="9" type="primary">tatB</name>
    <name evidence="11" type="ORF">SAMN05216203_1687</name>
</gene>
<dbReference type="Pfam" id="PF02416">
    <property type="entry name" value="TatA_B_E"/>
    <property type="match status" value="1"/>
</dbReference>
<dbReference type="Proteomes" id="UP000198644">
    <property type="component" value="Unassembled WGS sequence"/>
</dbReference>
<evidence type="ECO:0000256" key="6">
    <source>
        <dbReference type="ARBA" id="ARBA00022989"/>
    </source>
</evidence>
<feature type="compositionally biased region" description="Basic and acidic residues" evidence="10">
    <location>
        <begin position="90"/>
        <end position="99"/>
    </location>
</feature>
<evidence type="ECO:0000256" key="10">
    <source>
        <dbReference type="SAM" id="MobiDB-lite"/>
    </source>
</evidence>
<evidence type="ECO:0000256" key="8">
    <source>
        <dbReference type="ARBA" id="ARBA00023136"/>
    </source>
</evidence>
<proteinExistence type="inferred from homology"/>
<comment type="similarity">
    <text evidence="9">Belongs to the TatB family.</text>
</comment>
<dbReference type="GO" id="GO:0033281">
    <property type="term" value="C:TAT protein transport complex"/>
    <property type="evidence" value="ECO:0007669"/>
    <property type="project" value="UniProtKB-UniRule"/>
</dbReference>
<keyword evidence="6 9" id="KW-1133">Transmembrane helix</keyword>
<dbReference type="STRING" id="650891.SAMN05216203_1687"/>
<keyword evidence="8 9" id="KW-0472">Membrane</keyword>
<keyword evidence="12" id="KW-1185">Reference proteome</keyword>
<keyword evidence="5 9" id="KW-0653">Protein transport</keyword>
<evidence type="ECO:0000256" key="3">
    <source>
        <dbReference type="ARBA" id="ARBA00022475"/>
    </source>
</evidence>
<name>A0A1I6HZS7_9GAMM</name>
<dbReference type="RefSeq" id="WP_092010786.1">
    <property type="nucleotide sequence ID" value="NZ_FOYW01000001.1"/>
</dbReference>
<dbReference type="OrthoDB" id="9816005at2"/>
<evidence type="ECO:0000313" key="11">
    <source>
        <dbReference type="EMBL" id="SFR59953.1"/>
    </source>
</evidence>
<dbReference type="HAMAP" id="MF_00237">
    <property type="entry name" value="TatB"/>
    <property type="match status" value="1"/>
</dbReference>
<dbReference type="PRINTS" id="PR01506">
    <property type="entry name" value="TATBPROTEIN"/>
</dbReference>
<evidence type="ECO:0000256" key="7">
    <source>
        <dbReference type="ARBA" id="ARBA00023010"/>
    </source>
</evidence>
<reference evidence="11 12" key="1">
    <citation type="submission" date="2016-10" db="EMBL/GenBank/DDBJ databases">
        <authorList>
            <person name="de Groot N.N."/>
        </authorList>
    </citation>
    <scope>NUCLEOTIDE SEQUENCE [LARGE SCALE GENOMIC DNA]</scope>
    <source>
        <strain evidence="11 12">CGMCC 1.9167</strain>
    </source>
</reference>
<evidence type="ECO:0000256" key="1">
    <source>
        <dbReference type="ARBA" id="ARBA00004167"/>
    </source>
</evidence>
<keyword evidence="2 9" id="KW-0813">Transport</keyword>
<protein>
    <recommendedName>
        <fullName evidence="9">Sec-independent protein translocase protein TatB</fullName>
    </recommendedName>
</protein>
<dbReference type="AlphaFoldDB" id="A0A1I6HZS7"/>
<evidence type="ECO:0000256" key="4">
    <source>
        <dbReference type="ARBA" id="ARBA00022692"/>
    </source>
</evidence>
<organism evidence="11 12">
    <name type="scientific">Marinobacter daqiaonensis</name>
    <dbReference type="NCBI Taxonomy" id="650891"/>
    <lineage>
        <taxon>Bacteria</taxon>
        <taxon>Pseudomonadati</taxon>
        <taxon>Pseudomonadota</taxon>
        <taxon>Gammaproteobacteria</taxon>
        <taxon>Pseudomonadales</taxon>
        <taxon>Marinobacteraceae</taxon>
        <taxon>Marinobacter</taxon>
    </lineage>
</organism>
<comment type="function">
    <text evidence="9">Part of the twin-arginine translocation (Tat) system that transports large folded proteins containing a characteristic twin-arginine motif in their signal peptide across membranes. Together with TatC, TatB is part of a receptor directly interacting with Tat signal peptides. TatB may form an oligomeric binding site that transiently accommodates folded Tat precursor proteins before their translocation.</text>
</comment>
<dbReference type="GO" id="GO:0008320">
    <property type="term" value="F:protein transmembrane transporter activity"/>
    <property type="evidence" value="ECO:0007669"/>
    <property type="project" value="UniProtKB-UniRule"/>
</dbReference>
<dbReference type="NCBIfam" id="TIGR01410">
    <property type="entry name" value="tatB"/>
    <property type="match status" value="1"/>
</dbReference>
<feature type="compositionally biased region" description="Low complexity" evidence="10">
    <location>
        <begin position="116"/>
        <end position="125"/>
    </location>
</feature>
<keyword evidence="3 9" id="KW-1003">Cell membrane</keyword>
<dbReference type="InterPro" id="IPR018448">
    <property type="entry name" value="TatB"/>
</dbReference>
<feature type="compositionally biased region" description="Basic and acidic residues" evidence="10">
    <location>
        <begin position="164"/>
        <end position="184"/>
    </location>
</feature>
<feature type="region of interest" description="Disordered" evidence="10">
    <location>
        <begin position="90"/>
        <end position="184"/>
    </location>
</feature>
<dbReference type="PANTHER" id="PTHR33162">
    <property type="entry name" value="SEC-INDEPENDENT PROTEIN TRANSLOCASE PROTEIN TATA, CHLOROPLASTIC"/>
    <property type="match status" value="1"/>
</dbReference>
<dbReference type="Gene3D" id="1.20.5.3310">
    <property type="match status" value="1"/>
</dbReference>
<evidence type="ECO:0000256" key="5">
    <source>
        <dbReference type="ARBA" id="ARBA00022927"/>
    </source>
</evidence>
<accession>A0A1I6HZS7</accession>
<comment type="subcellular location">
    <subcellularLocation>
        <location evidence="9">Cell membrane</location>
        <topology evidence="9">Single-pass membrane protein</topology>
    </subcellularLocation>
    <subcellularLocation>
        <location evidence="1">Membrane</location>
        <topology evidence="1">Single-pass membrane protein</topology>
    </subcellularLocation>
</comment>
<evidence type="ECO:0000256" key="2">
    <source>
        <dbReference type="ARBA" id="ARBA00022448"/>
    </source>
</evidence>
<sequence>MFDIGFIELVICGVIALLVLGPERLPEAARTAGRWVGGARRMVSQFSSELDRQLKAEELRKELRKAGDEIGLEEVEKSVRGALDEAKQYEDMILPEDRARKPRAAPATRRVAEKSGQQAAAGDGQEQPAVPEQEAADWQPPDIQYDPHAVVKQASHPDTQTPDDTGRAASDSREAPKDKPESHS</sequence>
<dbReference type="PANTHER" id="PTHR33162:SF1">
    <property type="entry name" value="SEC-INDEPENDENT PROTEIN TRANSLOCASE PROTEIN TATA, CHLOROPLASTIC"/>
    <property type="match status" value="1"/>
</dbReference>